<name>A0A645GS66_9ZZZZ</name>
<dbReference type="PANTHER" id="PTHR33171:SF17">
    <property type="entry name" value="LARA-LIKE N-TERMINAL DOMAIN-CONTAINING PROTEIN"/>
    <property type="match status" value="1"/>
</dbReference>
<organism evidence="1">
    <name type="scientific">bioreactor metagenome</name>
    <dbReference type="NCBI Taxonomy" id="1076179"/>
    <lineage>
        <taxon>unclassified sequences</taxon>
        <taxon>metagenomes</taxon>
        <taxon>ecological metagenomes</taxon>
    </lineage>
</organism>
<comment type="caution">
    <text evidence="1">The sequence shown here is derived from an EMBL/GenBank/DDBJ whole genome shotgun (WGS) entry which is preliminary data.</text>
</comment>
<protein>
    <submittedName>
        <fullName evidence="1">Uncharacterized protein</fullName>
    </submittedName>
</protein>
<dbReference type="InterPro" id="IPR048068">
    <property type="entry name" value="LarA-like"/>
</dbReference>
<dbReference type="EMBL" id="VSSQ01080582">
    <property type="protein sequence ID" value="MPN29747.1"/>
    <property type="molecule type" value="Genomic_DNA"/>
</dbReference>
<accession>A0A645GS66</accession>
<dbReference type="AlphaFoldDB" id="A0A645GS66"/>
<proteinExistence type="predicted"/>
<dbReference type="PANTHER" id="PTHR33171">
    <property type="entry name" value="LAR_N DOMAIN-CONTAINING PROTEIN"/>
    <property type="match status" value="1"/>
</dbReference>
<reference evidence="1" key="1">
    <citation type="submission" date="2019-08" db="EMBL/GenBank/DDBJ databases">
        <authorList>
            <person name="Kucharzyk K."/>
            <person name="Murdoch R.W."/>
            <person name="Higgins S."/>
            <person name="Loffler F."/>
        </authorList>
    </citation>
    <scope>NUCLEOTIDE SEQUENCE</scope>
</reference>
<sequence>MAIADGGELVILAPGVDAFGEDRQVDALIRKYGYCGRERAIALLNRADCADLRENASAAAHLIHGSSDGRFTVSYAVRESLREAVSQVGYASLDLDEALRRYNPATLKSGYNTLPDGEEIYYIPNPGLGLWIDGERFARESGKR</sequence>
<dbReference type="Gene3D" id="3.90.226.30">
    <property type="match status" value="1"/>
</dbReference>
<gene>
    <name evidence="1" type="ORF">SDC9_177200</name>
</gene>
<dbReference type="InterPro" id="IPR043166">
    <property type="entry name" value="LarA-like_C"/>
</dbReference>
<evidence type="ECO:0000313" key="1">
    <source>
        <dbReference type="EMBL" id="MPN29747.1"/>
    </source>
</evidence>